<feature type="region of interest" description="Disordered" evidence="1">
    <location>
        <begin position="1"/>
        <end position="32"/>
    </location>
</feature>
<name>A0AAD3TU80_9TREE</name>
<keyword evidence="4" id="KW-1185">Reference proteome</keyword>
<feature type="compositionally biased region" description="Basic and acidic residues" evidence="1">
    <location>
        <begin position="1"/>
        <end position="15"/>
    </location>
</feature>
<keyword evidence="2" id="KW-0812">Transmembrane</keyword>
<dbReference type="AlphaFoldDB" id="A0AAD3TU80"/>
<evidence type="ECO:0000313" key="4">
    <source>
        <dbReference type="Proteomes" id="UP001222932"/>
    </source>
</evidence>
<comment type="caution">
    <text evidence="3">The sequence shown here is derived from an EMBL/GenBank/DDBJ whole genome shotgun (WGS) entry which is preliminary data.</text>
</comment>
<feature type="transmembrane region" description="Helical" evidence="2">
    <location>
        <begin position="129"/>
        <end position="148"/>
    </location>
</feature>
<reference evidence="3" key="2">
    <citation type="submission" date="2023-06" db="EMBL/GenBank/DDBJ databases">
        <authorList>
            <person name="Kobayashi Y."/>
            <person name="Kayamori A."/>
            <person name="Aoki K."/>
            <person name="Shiwa Y."/>
            <person name="Fujita N."/>
            <person name="Sugita T."/>
            <person name="Iwasaki W."/>
            <person name="Tanaka N."/>
            <person name="Takashima M."/>
        </authorList>
    </citation>
    <scope>NUCLEOTIDE SEQUENCE</scope>
    <source>
        <strain evidence="3">HIS016</strain>
    </source>
</reference>
<dbReference type="EMBL" id="BTCM01000003">
    <property type="protein sequence ID" value="GMK56987.1"/>
    <property type="molecule type" value="Genomic_DNA"/>
</dbReference>
<keyword evidence="2" id="KW-1133">Transmembrane helix</keyword>
<proteinExistence type="predicted"/>
<evidence type="ECO:0000313" key="3">
    <source>
        <dbReference type="EMBL" id="GMK56987.1"/>
    </source>
</evidence>
<reference evidence="3" key="1">
    <citation type="journal article" date="2023" name="BMC Genomics">
        <title>Chromosome-level genome assemblies of Cutaneotrichosporon spp. (Trichosporonales, Basidiomycota) reveal imbalanced evolution between nucleotide sequences and chromosome synteny.</title>
        <authorList>
            <person name="Kobayashi Y."/>
            <person name="Kayamori A."/>
            <person name="Aoki K."/>
            <person name="Shiwa Y."/>
            <person name="Matsutani M."/>
            <person name="Fujita N."/>
            <person name="Sugita T."/>
            <person name="Iwasaki W."/>
            <person name="Tanaka N."/>
            <person name="Takashima M."/>
        </authorList>
    </citation>
    <scope>NUCLEOTIDE SEQUENCE</scope>
    <source>
        <strain evidence="3">HIS016</strain>
    </source>
</reference>
<keyword evidence="2" id="KW-0472">Membrane</keyword>
<organism evidence="3 4">
    <name type="scientific">Cutaneotrichosporon spelunceum</name>
    <dbReference type="NCBI Taxonomy" id="1672016"/>
    <lineage>
        <taxon>Eukaryota</taxon>
        <taxon>Fungi</taxon>
        <taxon>Dikarya</taxon>
        <taxon>Basidiomycota</taxon>
        <taxon>Agaricomycotina</taxon>
        <taxon>Tremellomycetes</taxon>
        <taxon>Trichosporonales</taxon>
        <taxon>Trichosporonaceae</taxon>
        <taxon>Cutaneotrichosporon</taxon>
    </lineage>
</organism>
<evidence type="ECO:0000256" key="2">
    <source>
        <dbReference type="SAM" id="Phobius"/>
    </source>
</evidence>
<sequence>MASHPHADEHLEPRRQVALPDSPPLTPPQFKDQFGVPVAVLSDSTLQTSQRPAPLALSGSYDRAERGPLSPQDIPHDGEHVGLGLGFSEKVSTAYMAPNRNMAGDMLRAVKGGPLSGVWLRVPRRARPILLAATSLVAIMLIFISRSVTAPPVHQYLPATGFRRNYDLYGINEEPAVVIQRPPPPPSSANALVFKTPRDELLGLIGFITAATGNSLPHSIDPSETIDMEVLVGFDPAGPGAANDLELLKDDVITQYPLVLFGRMRDPWNQELVRSLEEWSIVPAPLIVETDQRPDSAVFEPVLERLLGTNEVQLVLAGVSLGTAQDVLGLEAGELRTILEKTELVKVSPAKKKKKHAAAAEKERIHRVLRPQGMGRL</sequence>
<dbReference type="Proteomes" id="UP001222932">
    <property type="component" value="Unassembled WGS sequence"/>
</dbReference>
<evidence type="ECO:0000256" key="1">
    <source>
        <dbReference type="SAM" id="MobiDB-lite"/>
    </source>
</evidence>
<accession>A0AAD3TU80</accession>
<protein>
    <submittedName>
        <fullName evidence="3">Uncharacterized protein</fullName>
    </submittedName>
</protein>
<dbReference type="Gene3D" id="3.40.30.10">
    <property type="entry name" value="Glutaredoxin"/>
    <property type="match status" value="1"/>
</dbReference>
<feature type="region of interest" description="Disordered" evidence="1">
    <location>
        <begin position="45"/>
        <end position="75"/>
    </location>
</feature>
<gene>
    <name evidence="3" type="ORF">CspeluHIS016_0308270</name>
</gene>